<evidence type="ECO:0000256" key="1">
    <source>
        <dbReference type="ARBA" id="ARBA00022527"/>
    </source>
</evidence>
<evidence type="ECO:0000256" key="3">
    <source>
        <dbReference type="ARBA" id="ARBA00022741"/>
    </source>
</evidence>
<keyword evidence="4" id="KW-0418">Kinase</keyword>
<protein>
    <recommendedName>
        <fullName evidence="6">Protein kinase domain-containing protein</fullName>
    </recommendedName>
</protein>
<dbReference type="EMBL" id="CP092884">
    <property type="protein sequence ID" value="UYV83018.1"/>
    <property type="molecule type" value="Genomic_DNA"/>
</dbReference>
<sequence>MYRTLCERASCGMYRGGFEDHIVRFITGCVIEALDYLHDRGIIYRDLKPENLLLDSRGYVKLVRSAQLCEVTEMYLVPCVSVVQIRDLVLFQRSSFVDNLGTTGTSVIGLSLTKHQHTLAIFPLQ</sequence>
<keyword evidence="1" id="KW-0723">Serine/threonine-protein kinase</keyword>
<dbReference type="Pfam" id="PF00069">
    <property type="entry name" value="Pkinase"/>
    <property type="match status" value="1"/>
</dbReference>
<gene>
    <name evidence="7" type="ORF">LAZ67_22001783</name>
</gene>
<name>A0ABY6LPK7_9ARAC</name>
<keyword evidence="2" id="KW-0808">Transferase</keyword>
<evidence type="ECO:0000256" key="4">
    <source>
        <dbReference type="ARBA" id="ARBA00022777"/>
    </source>
</evidence>
<feature type="domain" description="Protein kinase" evidence="6">
    <location>
        <begin position="1"/>
        <end position="125"/>
    </location>
</feature>
<dbReference type="PANTHER" id="PTHR24353:SF147">
    <property type="entry name" value="CGMP-DEPENDENT SERINE_THREONIN PROTEIN KINASE-RELATED"/>
    <property type="match status" value="1"/>
</dbReference>
<dbReference type="Gene3D" id="1.10.510.10">
    <property type="entry name" value="Transferase(Phosphotransferase) domain 1"/>
    <property type="match status" value="1"/>
</dbReference>
<dbReference type="InterPro" id="IPR000719">
    <property type="entry name" value="Prot_kinase_dom"/>
</dbReference>
<keyword evidence="8" id="KW-1185">Reference proteome</keyword>
<keyword evidence="3" id="KW-0547">Nucleotide-binding</keyword>
<organism evidence="7 8">
    <name type="scientific">Cordylochernes scorpioides</name>
    <dbReference type="NCBI Taxonomy" id="51811"/>
    <lineage>
        <taxon>Eukaryota</taxon>
        <taxon>Metazoa</taxon>
        <taxon>Ecdysozoa</taxon>
        <taxon>Arthropoda</taxon>
        <taxon>Chelicerata</taxon>
        <taxon>Arachnida</taxon>
        <taxon>Pseudoscorpiones</taxon>
        <taxon>Cheliferoidea</taxon>
        <taxon>Chernetidae</taxon>
        <taxon>Cordylochernes</taxon>
    </lineage>
</organism>
<reference evidence="7 8" key="1">
    <citation type="submission" date="2022-03" db="EMBL/GenBank/DDBJ databases">
        <title>A chromosomal length assembly of Cordylochernes scorpioides.</title>
        <authorList>
            <person name="Zeh D."/>
            <person name="Zeh J."/>
        </authorList>
    </citation>
    <scope>NUCLEOTIDE SEQUENCE [LARGE SCALE GENOMIC DNA]</scope>
    <source>
        <strain evidence="7">IN4F17</strain>
        <tissue evidence="7">Whole Body</tissue>
    </source>
</reference>
<evidence type="ECO:0000256" key="5">
    <source>
        <dbReference type="ARBA" id="ARBA00022840"/>
    </source>
</evidence>
<dbReference type="SUPFAM" id="SSF56112">
    <property type="entry name" value="Protein kinase-like (PK-like)"/>
    <property type="match status" value="1"/>
</dbReference>
<dbReference type="Proteomes" id="UP001235939">
    <property type="component" value="Chromosome 22"/>
</dbReference>
<dbReference type="InterPro" id="IPR011009">
    <property type="entry name" value="Kinase-like_dom_sf"/>
</dbReference>
<dbReference type="InterPro" id="IPR008271">
    <property type="entry name" value="Ser/Thr_kinase_AS"/>
</dbReference>
<evidence type="ECO:0000313" key="7">
    <source>
        <dbReference type="EMBL" id="UYV83018.1"/>
    </source>
</evidence>
<evidence type="ECO:0000256" key="2">
    <source>
        <dbReference type="ARBA" id="ARBA00022679"/>
    </source>
</evidence>
<dbReference type="PROSITE" id="PS00108">
    <property type="entry name" value="PROTEIN_KINASE_ST"/>
    <property type="match status" value="1"/>
</dbReference>
<accession>A0ABY6LPK7</accession>
<evidence type="ECO:0000259" key="6">
    <source>
        <dbReference type="PROSITE" id="PS50011"/>
    </source>
</evidence>
<proteinExistence type="predicted"/>
<keyword evidence="5" id="KW-0067">ATP-binding</keyword>
<evidence type="ECO:0000313" key="8">
    <source>
        <dbReference type="Proteomes" id="UP001235939"/>
    </source>
</evidence>
<dbReference type="PANTHER" id="PTHR24353">
    <property type="entry name" value="CYCLIC NUCLEOTIDE-DEPENDENT PROTEIN KINASE"/>
    <property type="match status" value="1"/>
</dbReference>
<dbReference type="PROSITE" id="PS50011">
    <property type="entry name" value="PROTEIN_KINASE_DOM"/>
    <property type="match status" value="1"/>
</dbReference>